<comment type="caution">
    <text evidence="1">The sequence shown here is derived from an EMBL/GenBank/DDBJ whole genome shotgun (WGS) entry which is preliminary data.</text>
</comment>
<accession>R2TA14</accession>
<reference evidence="1 3" key="1">
    <citation type="submission" date="2013-02" db="EMBL/GenBank/DDBJ databases">
        <title>The Genome Sequence of Enterococcus moraviensis BAA-383.</title>
        <authorList>
            <consortium name="The Broad Institute Genome Sequencing Platform"/>
            <consortium name="The Broad Institute Genome Sequencing Center for Infectious Disease"/>
            <person name="Earl A.M."/>
            <person name="Gilmore M.S."/>
            <person name="Lebreton F."/>
            <person name="Walker B."/>
            <person name="Young S.K."/>
            <person name="Zeng Q."/>
            <person name="Gargeya S."/>
            <person name="Fitzgerald M."/>
            <person name="Haas B."/>
            <person name="Abouelleil A."/>
            <person name="Alvarado L."/>
            <person name="Arachchi H.M."/>
            <person name="Berlin A.M."/>
            <person name="Chapman S.B."/>
            <person name="Dewar J."/>
            <person name="Goldberg J."/>
            <person name="Griggs A."/>
            <person name="Gujja S."/>
            <person name="Hansen M."/>
            <person name="Howarth C."/>
            <person name="Imamovic A."/>
            <person name="Larimer J."/>
            <person name="McCowan C."/>
            <person name="Murphy C."/>
            <person name="Neiman D."/>
            <person name="Pearson M."/>
            <person name="Priest M."/>
            <person name="Roberts A."/>
            <person name="Saif S."/>
            <person name="Shea T."/>
            <person name="Sisk P."/>
            <person name="Sykes S."/>
            <person name="Wortman J."/>
            <person name="Nusbaum C."/>
            <person name="Birren B."/>
        </authorList>
    </citation>
    <scope>NUCLEOTIDE SEQUENCE [LARGE SCALE GENOMIC DNA]</scope>
    <source>
        <strain evidence="1 3">ATCC BAA-383</strain>
    </source>
</reference>
<keyword evidence="4" id="KW-1185">Reference proteome</keyword>
<proteinExistence type="predicted"/>
<protein>
    <submittedName>
        <fullName evidence="1">Uncharacterized protein</fullName>
    </submittedName>
</protein>
<dbReference type="EMBL" id="ASWB01000003">
    <property type="protein sequence ID" value="EOT65854.1"/>
    <property type="molecule type" value="Genomic_DNA"/>
</dbReference>
<reference evidence="2 4" key="2">
    <citation type="submission" date="2013-03" db="EMBL/GenBank/DDBJ databases">
        <title>The Genome Sequence of Enterococcus moraviensis BAA-383 (PacBio/Illumina hybrid assembly).</title>
        <authorList>
            <consortium name="The Broad Institute Genomics Platform"/>
            <consortium name="The Broad Institute Genome Sequencing Center for Infectious Disease"/>
            <person name="Earl A."/>
            <person name="Russ C."/>
            <person name="Gilmore M."/>
            <person name="Surin D."/>
            <person name="Walker B."/>
            <person name="Young S."/>
            <person name="Zeng Q."/>
            <person name="Gargeya S."/>
            <person name="Fitzgerald M."/>
            <person name="Haas B."/>
            <person name="Abouelleil A."/>
            <person name="Allen A.W."/>
            <person name="Alvarado L."/>
            <person name="Arachchi H.M."/>
            <person name="Berlin A.M."/>
            <person name="Chapman S.B."/>
            <person name="Gainer-Dewar J."/>
            <person name="Goldberg J."/>
            <person name="Griggs A."/>
            <person name="Gujja S."/>
            <person name="Hansen M."/>
            <person name="Howarth C."/>
            <person name="Imamovic A."/>
            <person name="Ireland A."/>
            <person name="Larimer J."/>
            <person name="McCowan C."/>
            <person name="Murphy C."/>
            <person name="Pearson M."/>
            <person name="Poon T.W."/>
            <person name="Priest M."/>
            <person name="Roberts A."/>
            <person name="Saif S."/>
            <person name="Shea T."/>
            <person name="Sisk P."/>
            <person name="Sykes S."/>
            <person name="Wortman J."/>
            <person name="Nusbaum C."/>
            <person name="Birren B."/>
        </authorList>
    </citation>
    <scope>NUCLEOTIDE SEQUENCE [LARGE SCALE GENOMIC DNA]</scope>
    <source>
        <strain evidence="2 4">ATCC BAA-383</strain>
    </source>
</reference>
<evidence type="ECO:0000313" key="3">
    <source>
        <dbReference type="Proteomes" id="UP000013781"/>
    </source>
</evidence>
<organism evidence="1 3">
    <name type="scientific">Enterococcus moraviensis ATCC BAA-383</name>
    <dbReference type="NCBI Taxonomy" id="1158609"/>
    <lineage>
        <taxon>Bacteria</taxon>
        <taxon>Bacillati</taxon>
        <taxon>Bacillota</taxon>
        <taxon>Bacilli</taxon>
        <taxon>Lactobacillales</taxon>
        <taxon>Enterococcaceae</taxon>
        <taxon>Enterococcus</taxon>
    </lineage>
</organism>
<name>R2TA14_9ENTE</name>
<dbReference type="AlphaFoldDB" id="R2TA14"/>
<dbReference type="Proteomes" id="UP000013781">
    <property type="component" value="Unassembled WGS sequence"/>
</dbReference>
<dbReference type="Proteomes" id="UP000014157">
    <property type="component" value="Unassembled WGS sequence"/>
</dbReference>
<sequence>MKKAVSGVYFISQNSLDKKSIATAHPNTVILKQDKDKTISYLVLFLSKMLEHYIPINQKGRCWFQYLAKSNDIFQLKKLTHRSFSVTSVTLIIFQDTSRPLIFQFHLMIDNHNQTYNYNQRHKPFYF</sequence>
<dbReference type="EMBL" id="AJAS01000022">
    <property type="protein sequence ID" value="EOH97064.1"/>
    <property type="molecule type" value="Genomic_DNA"/>
</dbReference>
<evidence type="ECO:0000313" key="1">
    <source>
        <dbReference type="EMBL" id="EOH97064.1"/>
    </source>
</evidence>
<evidence type="ECO:0000313" key="2">
    <source>
        <dbReference type="EMBL" id="EOT65854.1"/>
    </source>
</evidence>
<evidence type="ECO:0000313" key="4">
    <source>
        <dbReference type="Proteomes" id="UP000014157"/>
    </source>
</evidence>
<dbReference type="HOGENOM" id="CLU_1967160_0_0_9"/>
<gene>
    <name evidence="2" type="ORF">I586_02123</name>
    <name evidence="1" type="ORF">UAY_02796</name>
</gene>